<dbReference type="EMBL" id="JRNQ01000111">
    <property type="protein sequence ID" value="KGF42596.1"/>
    <property type="molecule type" value="Genomic_DNA"/>
</dbReference>
<keyword evidence="1" id="KW-0812">Transmembrane</keyword>
<dbReference type="AlphaFoldDB" id="A0A096A7R8"/>
<name>A0A096A7R8_9BACT</name>
<proteinExistence type="predicted"/>
<reference evidence="2 3" key="1">
    <citation type="submission" date="2014-07" db="EMBL/GenBank/DDBJ databases">
        <authorList>
            <person name="McCorrison J."/>
            <person name="Sanka R."/>
            <person name="Torralba M."/>
            <person name="Gillis M."/>
            <person name="Haft D.H."/>
            <person name="Methe B."/>
            <person name="Sutton G."/>
            <person name="Nelson K.E."/>
        </authorList>
    </citation>
    <scope>NUCLEOTIDE SEQUENCE [LARGE SCALE GENOMIC DNA]</scope>
    <source>
        <strain evidence="2 3">DNF00320</strain>
    </source>
</reference>
<sequence>MKRKKVKKELPRYKRHIRYACWRISKYWRVRNKVEKCNQWATDNRKAFFSLVVGTLVFAAIATFISILYDLTKASTISEKEDFSGRTEKIENIQPMMNGLRQIEETKKSAKLELKQLTDQGVAIHKELDSLLAIREKSHEDSIRIVQDYRQLQHIVNFLKKRKEWKS</sequence>
<protein>
    <submittedName>
        <fullName evidence="2">Uncharacterized protein</fullName>
    </submittedName>
</protein>
<comment type="caution">
    <text evidence="2">The sequence shown here is derived from an EMBL/GenBank/DDBJ whole genome shotgun (WGS) entry which is preliminary data.</text>
</comment>
<accession>A0A096A7R8</accession>
<dbReference type="Proteomes" id="UP000029525">
    <property type="component" value="Unassembled WGS sequence"/>
</dbReference>
<keyword evidence="1" id="KW-1133">Transmembrane helix</keyword>
<keyword evidence="1" id="KW-0472">Membrane</keyword>
<feature type="transmembrane region" description="Helical" evidence="1">
    <location>
        <begin position="48"/>
        <end position="69"/>
    </location>
</feature>
<evidence type="ECO:0000313" key="3">
    <source>
        <dbReference type="Proteomes" id="UP000029525"/>
    </source>
</evidence>
<evidence type="ECO:0000313" key="2">
    <source>
        <dbReference type="EMBL" id="KGF42596.1"/>
    </source>
</evidence>
<evidence type="ECO:0000256" key="1">
    <source>
        <dbReference type="SAM" id="Phobius"/>
    </source>
</evidence>
<organism evidence="2 3">
    <name type="scientific">Prevotella bivia DNF00320</name>
    <dbReference type="NCBI Taxonomy" id="1401068"/>
    <lineage>
        <taxon>Bacteria</taxon>
        <taxon>Pseudomonadati</taxon>
        <taxon>Bacteroidota</taxon>
        <taxon>Bacteroidia</taxon>
        <taxon>Bacteroidales</taxon>
        <taxon>Prevotellaceae</taxon>
        <taxon>Prevotella</taxon>
    </lineage>
</organism>
<gene>
    <name evidence="2" type="ORF">HMPREF0647_10980</name>
</gene>
<dbReference type="OrthoDB" id="1069371at2"/>